<dbReference type="Proteomes" id="UP000076154">
    <property type="component" value="Unassembled WGS sequence"/>
</dbReference>
<evidence type="ECO:0000313" key="4">
    <source>
        <dbReference type="Proteomes" id="UP000076154"/>
    </source>
</evidence>
<accession>A0A369JIG1</accession>
<dbReference type="AlphaFoldDB" id="A0A369JIG1"/>
<dbReference type="PANTHER" id="PTHR10039">
    <property type="entry name" value="AMELOGENIN"/>
    <property type="match status" value="1"/>
</dbReference>
<feature type="domain" description="Nephrocystin 3-like N-terminal" evidence="2">
    <location>
        <begin position="6"/>
        <end position="82"/>
    </location>
</feature>
<evidence type="ECO:0000256" key="1">
    <source>
        <dbReference type="ARBA" id="ARBA00022737"/>
    </source>
</evidence>
<dbReference type="InParanoid" id="A0A369JIG1"/>
<protein>
    <recommendedName>
        <fullName evidence="2">Nephrocystin 3-like N-terminal domain-containing protein</fullName>
    </recommendedName>
</protein>
<name>A0A369JIG1_HYPMA</name>
<dbReference type="STRING" id="39966.A0A369JIG1"/>
<reference evidence="3" key="1">
    <citation type="submission" date="2018-04" db="EMBL/GenBank/DDBJ databases">
        <title>Whole genome sequencing of Hypsizygus marmoreus.</title>
        <authorList>
            <person name="Choi I.-G."/>
            <person name="Min B."/>
            <person name="Kim J.-G."/>
            <person name="Kim S."/>
            <person name="Oh Y.-L."/>
            <person name="Kong W.-S."/>
            <person name="Park H."/>
            <person name="Jeong J."/>
            <person name="Song E.-S."/>
        </authorList>
    </citation>
    <scope>NUCLEOTIDE SEQUENCE [LARGE SCALE GENOMIC DNA]</scope>
    <source>
        <strain evidence="3">51987-8</strain>
    </source>
</reference>
<dbReference type="OrthoDB" id="3266532at2759"/>
<dbReference type="EMBL" id="LUEZ02000054">
    <property type="protein sequence ID" value="RDB21658.1"/>
    <property type="molecule type" value="Genomic_DNA"/>
</dbReference>
<evidence type="ECO:0000259" key="2">
    <source>
        <dbReference type="Pfam" id="PF24883"/>
    </source>
</evidence>
<proteinExistence type="predicted"/>
<dbReference type="Pfam" id="PF24883">
    <property type="entry name" value="NPHP3_N"/>
    <property type="match status" value="1"/>
</dbReference>
<evidence type="ECO:0000313" key="3">
    <source>
        <dbReference type="EMBL" id="RDB21658.1"/>
    </source>
</evidence>
<keyword evidence="4" id="KW-1185">Reference proteome</keyword>
<sequence>MSGYPSCIVATLKQRPDIAQEALESQFRALIVEPFEETRISTIIAIDALDECKDAAPDSTILSLIAQYIHRILSVKFFITGRPEPSIRNGFRLEPLDAITNIFVLYEIDEASVDSDIKLFLRAHLWAAVKRRSDFNLPSSTPWPSDEDVEILAAQCGQLFIYAATAVSFITSPADQPVERLALLKEIPKKNVGIDQLYTTILATGYSDSEKDDPEYMATWRRVMSGIVIALDPLTRQELAELLQLTPGKVASILRPLHAVLNVPTSADGPITFYHKSFADYISDGARCTDSRFQIVDGFPHIRFPLKSFFANARFKPLVHGPKPQD</sequence>
<comment type="caution">
    <text evidence="3">The sequence shown here is derived from an EMBL/GenBank/DDBJ whole genome shotgun (WGS) entry which is preliminary data.</text>
</comment>
<dbReference type="InterPro" id="IPR056884">
    <property type="entry name" value="NPHP3-like_N"/>
</dbReference>
<organism evidence="3 4">
    <name type="scientific">Hypsizygus marmoreus</name>
    <name type="common">White beech mushroom</name>
    <name type="synonym">Agaricus marmoreus</name>
    <dbReference type="NCBI Taxonomy" id="39966"/>
    <lineage>
        <taxon>Eukaryota</taxon>
        <taxon>Fungi</taxon>
        <taxon>Dikarya</taxon>
        <taxon>Basidiomycota</taxon>
        <taxon>Agaricomycotina</taxon>
        <taxon>Agaricomycetes</taxon>
        <taxon>Agaricomycetidae</taxon>
        <taxon>Agaricales</taxon>
        <taxon>Tricholomatineae</taxon>
        <taxon>Lyophyllaceae</taxon>
        <taxon>Hypsizygus</taxon>
    </lineage>
</organism>
<dbReference type="PANTHER" id="PTHR10039:SF14">
    <property type="entry name" value="NACHT DOMAIN-CONTAINING PROTEIN"/>
    <property type="match status" value="1"/>
</dbReference>
<keyword evidence="1" id="KW-0677">Repeat</keyword>
<gene>
    <name evidence="3" type="ORF">Hypma_011256</name>
</gene>